<feature type="region of interest" description="Disordered" evidence="1">
    <location>
        <begin position="132"/>
        <end position="165"/>
    </location>
</feature>
<reference evidence="4 5" key="1">
    <citation type="submission" date="2016-10" db="EMBL/GenBank/DDBJ databases">
        <title>Complete Genome Sequence of Peptococcaceae strain DCMF.</title>
        <authorList>
            <person name="Edwards R.J."/>
            <person name="Holland S.I."/>
            <person name="Deshpande N.P."/>
            <person name="Wong Y.K."/>
            <person name="Ertan H."/>
            <person name="Manefield M."/>
            <person name="Russell T.L."/>
            <person name="Lee M.J."/>
        </authorList>
    </citation>
    <scope>NUCLEOTIDE SEQUENCE [LARGE SCALE GENOMIC DNA]</scope>
    <source>
        <strain evidence="4 5">DCMF</strain>
    </source>
</reference>
<dbReference type="Gene3D" id="3.30.457.10">
    <property type="entry name" value="Copper amine oxidase-like, N-terminal domain"/>
    <property type="match status" value="1"/>
</dbReference>
<sequence>MFTKKKKVIAITVTALILALSLGTTSFADTVSNTLKAQYKALKILLNGQQVTMESQPIIVNGSTYLPLRAFANLFNKNVDWNAAQQQVTITDKPDNQLTSLQAQVTEKENQIITLNAQLTSAKNKIADLEDELDSNSNDDEDDVDNAIDDLEGDLNDNYDSPGDSDYMDNDDIGFDEIVVSGDEDDITIKIYLELDDAVDAGDGDYEDNEDFWYSIDTEGILNYLDDICDDVWKVDELEDCDITGTFYDSDDSNNKLDTFTADNGDNAEID</sequence>
<dbReference type="KEGG" id="fwa:DCMF_15635"/>
<dbReference type="Gene3D" id="1.20.5.340">
    <property type="match status" value="1"/>
</dbReference>
<dbReference type="AlphaFoldDB" id="A0A3G1KUZ0"/>
<gene>
    <name evidence="4" type="ORF">DCMF_15635</name>
</gene>
<name>A0A3G1KUZ0_FORW1</name>
<dbReference type="Pfam" id="PF07833">
    <property type="entry name" value="Cu_amine_oxidN1"/>
    <property type="match status" value="1"/>
</dbReference>
<dbReference type="InterPro" id="IPR012854">
    <property type="entry name" value="Cu_amine_oxidase-like_N"/>
</dbReference>
<protein>
    <recommendedName>
        <fullName evidence="3">Copper amine oxidase-like N-terminal domain-containing protein</fullName>
    </recommendedName>
</protein>
<evidence type="ECO:0000313" key="4">
    <source>
        <dbReference type="EMBL" id="ATW26015.1"/>
    </source>
</evidence>
<feature type="domain" description="Copper amine oxidase-like N-terminal" evidence="3">
    <location>
        <begin position="46"/>
        <end position="117"/>
    </location>
</feature>
<proteinExistence type="predicted"/>
<feature type="chain" id="PRO_5018244395" description="Copper amine oxidase-like N-terminal domain-containing protein" evidence="2">
    <location>
        <begin position="29"/>
        <end position="271"/>
    </location>
</feature>
<evidence type="ECO:0000256" key="1">
    <source>
        <dbReference type="SAM" id="MobiDB-lite"/>
    </source>
</evidence>
<dbReference type="RefSeq" id="WP_148135284.1">
    <property type="nucleotide sequence ID" value="NZ_CP017634.1"/>
</dbReference>
<feature type="compositionally biased region" description="Acidic residues" evidence="1">
    <location>
        <begin position="132"/>
        <end position="157"/>
    </location>
</feature>
<evidence type="ECO:0000313" key="5">
    <source>
        <dbReference type="Proteomes" id="UP000323521"/>
    </source>
</evidence>
<feature type="signal peptide" evidence="2">
    <location>
        <begin position="1"/>
        <end position="28"/>
    </location>
</feature>
<organism evidence="4 5">
    <name type="scientific">Formimonas warabiya</name>
    <dbReference type="NCBI Taxonomy" id="1761012"/>
    <lineage>
        <taxon>Bacteria</taxon>
        <taxon>Bacillati</taxon>
        <taxon>Bacillota</taxon>
        <taxon>Clostridia</taxon>
        <taxon>Eubacteriales</taxon>
        <taxon>Peptococcaceae</taxon>
        <taxon>Candidatus Formimonas</taxon>
    </lineage>
</organism>
<evidence type="ECO:0000259" key="3">
    <source>
        <dbReference type="Pfam" id="PF07833"/>
    </source>
</evidence>
<dbReference type="SUPFAM" id="SSF55383">
    <property type="entry name" value="Copper amine oxidase, domain N"/>
    <property type="match status" value="1"/>
</dbReference>
<keyword evidence="5" id="KW-1185">Reference proteome</keyword>
<accession>A0A3G1KUZ0</accession>
<keyword evidence="2" id="KW-0732">Signal</keyword>
<dbReference type="InterPro" id="IPR036582">
    <property type="entry name" value="Mao_N_sf"/>
</dbReference>
<dbReference type="OrthoDB" id="9780101at2"/>
<dbReference type="EMBL" id="CP017634">
    <property type="protein sequence ID" value="ATW26015.1"/>
    <property type="molecule type" value="Genomic_DNA"/>
</dbReference>
<dbReference type="Proteomes" id="UP000323521">
    <property type="component" value="Chromosome"/>
</dbReference>
<evidence type="ECO:0000256" key="2">
    <source>
        <dbReference type="SAM" id="SignalP"/>
    </source>
</evidence>